<name>A0AAW0IA73_MYOGA</name>
<dbReference type="Pfam" id="PF00001">
    <property type="entry name" value="7tm_1"/>
    <property type="match status" value="1"/>
</dbReference>
<feature type="transmembrane region" description="Helical" evidence="9">
    <location>
        <begin position="20"/>
        <end position="43"/>
    </location>
</feature>
<dbReference type="SUPFAM" id="SSF81321">
    <property type="entry name" value="Family A G protein-coupled receptor-like"/>
    <property type="match status" value="1"/>
</dbReference>
<sequence>MLVNFVTKENVISYPECMAQFYFFCVFAVAECYMLSVMAYECYVAISKPLLYNVTMSFEVCLWMIAGVYAELIVVPGNELYKVVIESNASPSIKGGRVGVTVKVAGDNLVLKSSSECPSVGPRMPASPTS</sequence>
<gene>
    <name evidence="10" type="ORF">U0070_002249</name>
</gene>
<keyword evidence="11" id="KW-1185">Reference proteome</keyword>
<evidence type="ECO:0000256" key="3">
    <source>
        <dbReference type="ARBA" id="ARBA00022606"/>
    </source>
</evidence>
<accession>A0AAW0IA73</accession>
<dbReference type="Proteomes" id="UP001488838">
    <property type="component" value="Unassembled WGS sequence"/>
</dbReference>
<evidence type="ECO:0000256" key="7">
    <source>
        <dbReference type="ARBA" id="ARBA00023136"/>
    </source>
</evidence>
<comment type="subcellular location">
    <subcellularLocation>
        <location evidence="1">Cell membrane</location>
        <topology evidence="1">Multi-pass membrane protein</topology>
    </subcellularLocation>
</comment>
<evidence type="ECO:0000313" key="10">
    <source>
        <dbReference type="EMBL" id="KAK7811316.1"/>
    </source>
</evidence>
<evidence type="ECO:0000256" key="4">
    <source>
        <dbReference type="ARBA" id="ARBA00022692"/>
    </source>
</evidence>
<evidence type="ECO:0000256" key="9">
    <source>
        <dbReference type="SAM" id="Phobius"/>
    </source>
</evidence>
<dbReference type="EMBL" id="JBBHLL010000176">
    <property type="protein sequence ID" value="KAK7811316.1"/>
    <property type="molecule type" value="Genomic_DNA"/>
</dbReference>
<protein>
    <submittedName>
        <fullName evidence="10">Uncharacterized protein</fullName>
    </submittedName>
</protein>
<keyword evidence="5" id="KW-0552">Olfaction</keyword>
<evidence type="ECO:0000256" key="1">
    <source>
        <dbReference type="ARBA" id="ARBA00004651"/>
    </source>
</evidence>
<evidence type="ECO:0000313" key="11">
    <source>
        <dbReference type="Proteomes" id="UP001488838"/>
    </source>
</evidence>
<keyword evidence="7 9" id="KW-0472">Membrane</keyword>
<evidence type="ECO:0000256" key="5">
    <source>
        <dbReference type="ARBA" id="ARBA00022725"/>
    </source>
</evidence>
<dbReference type="PANTHER" id="PTHR48018">
    <property type="entry name" value="OLFACTORY RECEPTOR"/>
    <property type="match status" value="1"/>
</dbReference>
<evidence type="ECO:0000256" key="2">
    <source>
        <dbReference type="ARBA" id="ARBA00022475"/>
    </source>
</evidence>
<dbReference type="GO" id="GO:0005886">
    <property type="term" value="C:plasma membrane"/>
    <property type="evidence" value="ECO:0007669"/>
    <property type="project" value="UniProtKB-SubCell"/>
</dbReference>
<keyword evidence="8" id="KW-0675">Receptor</keyword>
<evidence type="ECO:0000256" key="8">
    <source>
        <dbReference type="ARBA" id="ARBA00023170"/>
    </source>
</evidence>
<keyword evidence="3" id="KW-0716">Sensory transduction</keyword>
<evidence type="ECO:0000256" key="6">
    <source>
        <dbReference type="ARBA" id="ARBA00022989"/>
    </source>
</evidence>
<reference evidence="10 11" key="1">
    <citation type="journal article" date="2023" name="bioRxiv">
        <title>Conserved and derived expression patterns and positive selection on dental genes reveal complex evolutionary context of ever-growing rodent molars.</title>
        <authorList>
            <person name="Calamari Z.T."/>
            <person name="Song A."/>
            <person name="Cohen E."/>
            <person name="Akter M."/>
            <person name="Roy R.D."/>
            <person name="Hallikas O."/>
            <person name="Christensen M.M."/>
            <person name="Li P."/>
            <person name="Marangoni P."/>
            <person name="Jernvall J."/>
            <person name="Klein O.D."/>
        </authorList>
    </citation>
    <scope>NUCLEOTIDE SEQUENCE [LARGE SCALE GENOMIC DNA]</scope>
    <source>
        <strain evidence="10">V071</strain>
    </source>
</reference>
<keyword evidence="4 9" id="KW-0812">Transmembrane</keyword>
<dbReference type="Gene3D" id="1.20.1070.10">
    <property type="entry name" value="Rhodopsin 7-helix transmembrane proteins"/>
    <property type="match status" value="1"/>
</dbReference>
<keyword evidence="2" id="KW-1003">Cell membrane</keyword>
<dbReference type="GO" id="GO:0004930">
    <property type="term" value="F:G protein-coupled receptor activity"/>
    <property type="evidence" value="ECO:0007669"/>
    <property type="project" value="InterPro"/>
</dbReference>
<dbReference type="GO" id="GO:0007608">
    <property type="term" value="P:sensory perception of smell"/>
    <property type="evidence" value="ECO:0007669"/>
    <property type="project" value="UniProtKB-KW"/>
</dbReference>
<proteinExistence type="predicted"/>
<dbReference type="InterPro" id="IPR000276">
    <property type="entry name" value="GPCR_Rhodpsn"/>
</dbReference>
<feature type="transmembrane region" description="Helical" evidence="9">
    <location>
        <begin position="50"/>
        <end position="70"/>
    </location>
</feature>
<comment type="caution">
    <text evidence="10">The sequence shown here is derived from an EMBL/GenBank/DDBJ whole genome shotgun (WGS) entry which is preliminary data.</text>
</comment>
<dbReference type="AlphaFoldDB" id="A0AAW0IA73"/>
<organism evidence="10 11">
    <name type="scientific">Myodes glareolus</name>
    <name type="common">Bank vole</name>
    <name type="synonym">Clethrionomys glareolus</name>
    <dbReference type="NCBI Taxonomy" id="447135"/>
    <lineage>
        <taxon>Eukaryota</taxon>
        <taxon>Metazoa</taxon>
        <taxon>Chordata</taxon>
        <taxon>Craniata</taxon>
        <taxon>Vertebrata</taxon>
        <taxon>Euteleostomi</taxon>
        <taxon>Mammalia</taxon>
        <taxon>Eutheria</taxon>
        <taxon>Euarchontoglires</taxon>
        <taxon>Glires</taxon>
        <taxon>Rodentia</taxon>
        <taxon>Myomorpha</taxon>
        <taxon>Muroidea</taxon>
        <taxon>Cricetidae</taxon>
        <taxon>Arvicolinae</taxon>
        <taxon>Myodes</taxon>
    </lineage>
</organism>
<keyword evidence="6 9" id="KW-1133">Transmembrane helix</keyword>